<dbReference type="Proteomes" id="UP000285138">
    <property type="component" value="Unassembled WGS sequence"/>
</dbReference>
<dbReference type="AlphaFoldDB" id="A0A424YHD0"/>
<accession>A0A424YHD0</accession>
<proteinExistence type="predicted"/>
<dbReference type="PANTHER" id="PTHR33930">
    <property type="entry name" value="ALKYL HYDROPEROXIDE REDUCTASE AHPD"/>
    <property type="match status" value="1"/>
</dbReference>
<dbReference type="GO" id="GO:0051920">
    <property type="term" value="F:peroxiredoxin activity"/>
    <property type="evidence" value="ECO:0007669"/>
    <property type="project" value="InterPro"/>
</dbReference>
<dbReference type="InterPro" id="IPR029032">
    <property type="entry name" value="AhpD-like"/>
</dbReference>
<evidence type="ECO:0000313" key="2">
    <source>
        <dbReference type="EMBL" id="RQD77552.1"/>
    </source>
</evidence>
<dbReference type="Pfam" id="PF02627">
    <property type="entry name" value="CMD"/>
    <property type="match status" value="1"/>
</dbReference>
<comment type="caution">
    <text evidence="2">The sequence shown here is derived from an EMBL/GenBank/DDBJ whole genome shotgun (WGS) entry which is preliminary data.</text>
</comment>
<protein>
    <submittedName>
        <fullName evidence="2">Carboxymuconolactone decarboxylase family protein</fullName>
    </submittedName>
</protein>
<name>A0A424YHD0_9FIRM</name>
<evidence type="ECO:0000313" key="3">
    <source>
        <dbReference type="Proteomes" id="UP000285138"/>
    </source>
</evidence>
<dbReference type="InterPro" id="IPR003779">
    <property type="entry name" value="CMD-like"/>
</dbReference>
<dbReference type="PANTHER" id="PTHR33930:SF2">
    <property type="entry name" value="BLR3452 PROTEIN"/>
    <property type="match status" value="1"/>
</dbReference>
<reference evidence="2 3" key="1">
    <citation type="submission" date="2018-08" db="EMBL/GenBank/DDBJ databases">
        <title>The metabolism and importance of syntrophic acetate oxidation coupled to methane or sulfide production in haloalkaline environments.</title>
        <authorList>
            <person name="Timmers P.H.A."/>
            <person name="Vavourakis C.D."/>
            <person name="Sorokin D.Y."/>
            <person name="Sinninghe Damste J.S."/>
            <person name="Muyzer G."/>
            <person name="Stams A.J.M."/>
            <person name="Plugge C.M."/>
        </authorList>
    </citation>
    <scope>NUCLEOTIDE SEQUENCE [LARGE SCALE GENOMIC DNA]</scope>
    <source>
        <strain evidence="2">MSAO_Bac1</strain>
    </source>
</reference>
<organism evidence="2 3">
    <name type="scientific">Candidatus Syntrophonatronum acetioxidans</name>
    <dbReference type="NCBI Taxonomy" id="1795816"/>
    <lineage>
        <taxon>Bacteria</taxon>
        <taxon>Bacillati</taxon>
        <taxon>Bacillota</taxon>
        <taxon>Clostridia</taxon>
        <taxon>Eubacteriales</taxon>
        <taxon>Syntrophomonadaceae</taxon>
        <taxon>Candidatus Syntrophonatronum</taxon>
    </lineage>
</organism>
<dbReference type="Gene3D" id="1.20.1290.10">
    <property type="entry name" value="AhpD-like"/>
    <property type="match status" value="1"/>
</dbReference>
<sequence length="112" mass="12310">MTRKEKLERLEENLGQIASINPEVMTNFKSLKEAAMKEGVLTSREKTLVALGIVISKQCGDCIINWVNTAIEKGITFEELVEVCGVTMLLNGGPGAAYSCQAVETYQELKNE</sequence>
<dbReference type="SUPFAM" id="SSF69118">
    <property type="entry name" value="AhpD-like"/>
    <property type="match status" value="1"/>
</dbReference>
<evidence type="ECO:0000259" key="1">
    <source>
        <dbReference type="Pfam" id="PF02627"/>
    </source>
</evidence>
<gene>
    <name evidence="2" type="ORF">D5R97_02125</name>
</gene>
<dbReference type="EMBL" id="QZAA01000065">
    <property type="protein sequence ID" value="RQD77552.1"/>
    <property type="molecule type" value="Genomic_DNA"/>
</dbReference>
<feature type="domain" description="Carboxymuconolactone decarboxylase-like" evidence="1">
    <location>
        <begin position="22"/>
        <end position="104"/>
    </location>
</feature>